<comment type="caution">
    <text evidence="1">The sequence shown here is derived from an EMBL/GenBank/DDBJ whole genome shotgun (WGS) entry which is preliminary data.</text>
</comment>
<dbReference type="Proteomes" id="UP000712281">
    <property type="component" value="Unassembled WGS sequence"/>
</dbReference>
<dbReference type="EMBL" id="QGKW02000717">
    <property type="protein sequence ID" value="KAF2600333.1"/>
    <property type="molecule type" value="Genomic_DNA"/>
</dbReference>
<organism evidence="1 2">
    <name type="scientific">Brassica cretica</name>
    <name type="common">Mustard</name>
    <dbReference type="NCBI Taxonomy" id="69181"/>
    <lineage>
        <taxon>Eukaryota</taxon>
        <taxon>Viridiplantae</taxon>
        <taxon>Streptophyta</taxon>
        <taxon>Embryophyta</taxon>
        <taxon>Tracheophyta</taxon>
        <taxon>Spermatophyta</taxon>
        <taxon>Magnoliopsida</taxon>
        <taxon>eudicotyledons</taxon>
        <taxon>Gunneridae</taxon>
        <taxon>Pentapetalae</taxon>
        <taxon>rosids</taxon>
        <taxon>malvids</taxon>
        <taxon>Brassicales</taxon>
        <taxon>Brassicaceae</taxon>
        <taxon>Brassiceae</taxon>
        <taxon>Brassica</taxon>
    </lineage>
</organism>
<name>A0A8S9L414_BRACR</name>
<evidence type="ECO:0000313" key="2">
    <source>
        <dbReference type="Proteomes" id="UP000712281"/>
    </source>
</evidence>
<evidence type="ECO:0000313" key="1">
    <source>
        <dbReference type="EMBL" id="KAF2600333.1"/>
    </source>
</evidence>
<proteinExistence type="predicted"/>
<accession>A0A8S9L414</accession>
<dbReference type="AlphaFoldDB" id="A0A8S9L414"/>
<protein>
    <submittedName>
        <fullName evidence="1">Uncharacterized protein</fullName>
    </submittedName>
</protein>
<reference evidence="1" key="1">
    <citation type="submission" date="2019-12" db="EMBL/GenBank/DDBJ databases">
        <title>Genome sequencing and annotation of Brassica cretica.</title>
        <authorList>
            <person name="Studholme D.J."/>
            <person name="Sarris P.F."/>
        </authorList>
    </citation>
    <scope>NUCLEOTIDE SEQUENCE</scope>
    <source>
        <strain evidence="1">PFS-001/15</strain>
        <tissue evidence="1">Leaf</tissue>
    </source>
</reference>
<gene>
    <name evidence="1" type="ORF">F2Q68_00008594</name>
</gene>
<sequence length="115" mass="13195">MSASFTRTRCRQPCEMNDKVMRGQGDWFVISALAEIKRFAGSDKFVQQESLELWRFSRSVSSLGDAEAVSFVEKMVELWYEHEMASTRRQARDLSFAKIKSQALPESDVTLPPQL</sequence>